<proteinExistence type="predicted"/>
<evidence type="ECO:0000313" key="2">
    <source>
        <dbReference type="Proteomes" id="UP000054144"/>
    </source>
</evidence>
<name>A0A0D7A5B1_9AGAR</name>
<gene>
    <name evidence="1" type="ORF">FISHEDRAFT_5967</name>
</gene>
<feature type="non-terminal residue" evidence="1">
    <location>
        <position position="279"/>
    </location>
</feature>
<dbReference type="Proteomes" id="UP000054144">
    <property type="component" value="Unassembled WGS sequence"/>
</dbReference>
<keyword evidence="2" id="KW-1185">Reference proteome</keyword>
<accession>A0A0D7A5B1</accession>
<dbReference type="EMBL" id="KN882043">
    <property type="protein sequence ID" value="KIY46217.1"/>
    <property type="molecule type" value="Genomic_DNA"/>
</dbReference>
<dbReference type="OrthoDB" id="2434934at2759"/>
<dbReference type="AlphaFoldDB" id="A0A0D7A5B1"/>
<organism evidence="1 2">
    <name type="scientific">Fistulina hepatica ATCC 64428</name>
    <dbReference type="NCBI Taxonomy" id="1128425"/>
    <lineage>
        <taxon>Eukaryota</taxon>
        <taxon>Fungi</taxon>
        <taxon>Dikarya</taxon>
        <taxon>Basidiomycota</taxon>
        <taxon>Agaricomycotina</taxon>
        <taxon>Agaricomycetes</taxon>
        <taxon>Agaricomycetidae</taxon>
        <taxon>Agaricales</taxon>
        <taxon>Fistulinaceae</taxon>
        <taxon>Fistulina</taxon>
    </lineage>
</organism>
<evidence type="ECO:0000313" key="1">
    <source>
        <dbReference type="EMBL" id="KIY46217.1"/>
    </source>
</evidence>
<reference evidence="1 2" key="1">
    <citation type="journal article" date="2015" name="Fungal Genet. Biol.">
        <title>Evolution of novel wood decay mechanisms in Agaricales revealed by the genome sequences of Fistulina hepatica and Cylindrobasidium torrendii.</title>
        <authorList>
            <person name="Floudas D."/>
            <person name="Held B.W."/>
            <person name="Riley R."/>
            <person name="Nagy L.G."/>
            <person name="Koehler G."/>
            <person name="Ransdell A.S."/>
            <person name="Younus H."/>
            <person name="Chow J."/>
            <person name="Chiniquy J."/>
            <person name="Lipzen A."/>
            <person name="Tritt A."/>
            <person name="Sun H."/>
            <person name="Haridas S."/>
            <person name="LaButti K."/>
            <person name="Ohm R.A."/>
            <person name="Kues U."/>
            <person name="Blanchette R.A."/>
            <person name="Grigoriev I.V."/>
            <person name="Minto R.E."/>
            <person name="Hibbett D.S."/>
        </authorList>
    </citation>
    <scope>NUCLEOTIDE SEQUENCE [LARGE SCALE GENOMIC DNA]</scope>
    <source>
        <strain evidence="1 2">ATCC 64428</strain>
    </source>
</reference>
<feature type="non-terminal residue" evidence="1">
    <location>
        <position position="1"/>
    </location>
</feature>
<protein>
    <submittedName>
        <fullName evidence="1">Uncharacterized protein</fullName>
    </submittedName>
</protein>
<sequence>SSSDRRAKKSALILRSAMLAPVTAPTISKHHTQLGNVKADLLHQKSANKIISHLRTLPTSDNATSARDPIVNTPIHAVCLGDTDKRVQQKHFANLAVHQGDDCIDKMKRMIDNISTVDLVQTASLGVGQPGDGVGILAGAVPTAETIIKGIQRITPELMQLGYVTGRAITPDHSGVHPPTDRISVFTYWWGLEIALPPPTLAYLESADSISTALINFLSALSLVSGGVREILPFVRYISQFVDYEFQSIKKEDHGRGVVCAATWIMPAALVARQWDFPP</sequence>